<dbReference type="GO" id="GO:0061630">
    <property type="term" value="F:ubiquitin protein ligase activity"/>
    <property type="evidence" value="ECO:0007669"/>
    <property type="project" value="UniProtKB-EC"/>
</dbReference>
<evidence type="ECO:0000256" key="10">
    <source>
        <dbReference type="ARBA" id="ARBA00022853"/>
    </source>
</evidence>
<name>A0A0L0DNU9_THETB</name>
<evidence type="ECO:0000256" key="6">
    <source>
        <dbReference type="ARBA" id="ARBA00022723"/>
    </source>
</evidence>
<evidence type="ECO:0000256" key="2">
    <source>
        <dbReference type="ARBA" id="ARBA00004123"/>
    </source>
</evidence>
<feature type="region of interest" description="Disordered" evidence="16">
    <location>
        <begin position="1"/>
        <end position="29"/>
    </location>
</feature>
<organism evidence="18 19">
    <name type="scientific">Thecamonas trahens ATCC 50062</name>
    <dbReference type="NCBI Taxonomy" id="461836"/>
    <lineage>
        <taxon>Eukaryota</taxon>
        <taxon>Apusozoa</taxon>
        <taxon>Apusomonadida</taxon>
        <taxon>Apusomonadidae</taxon>
        <taxon>Thecamonas</taxon>
    </lineage>
</organism>
<dbReference type="GeneID" id="25561147"/>
<dbReference type="EC" id="2.3.2.27" evidence="14"/>
<protein>
    <recommendedName>
        <fullName evidence="14">E3 ubiquitin protein ligase</fullName>
        <ecNumber evidence="14">2.3.2.27</ecNumber>
    </recommendedName>
</protein>
<reference evidence="18 19" key="1">
    <citation type="submission" date="2010-05" db="EMBL/GenBank/DDBJ databases">
        <title>The Genome Sequence of Thecamonas trahens ATCC 50062.</title>
        <authorList>
            <consortium name="The Broad Institute Genome Sequencing Platform"/>
            <person name="Russ C."/>
            <person name="Cuomo C."/>
            <person name="Shea T."/>
            <person name="Young S.K."/>
            <person name="Zeng Q."/>
            <person name="Koehrsen M."/>
            <person name="Haas B."/>
            <person name="Borodovsky M."/>
            <person name="Guigo R."/>
            <person name="Alvarado L."/>
            <person name="Berlin A."/>
            <person name="Bochicchio J."/>
            <person name="Borenstein D."/>
            <person name="Chapman S."/>
            <person name="Chen Z."/>
            <person name="Freedman E."/>
            <person name="Gellesch M."/>
            <person name="Goldberg J."/>
            <person name="Griggs A."/>
            <person name="Gujja S."/>
            <person name="Heilman E."/>
            <person name="Heiman D."/>
            <person name="Hepburn T."/>
            <person name="Howarth C."/>
            <person name="Jen D."/>
            <person name="Larson L."/>
            <person name="Mehta T."/>
            <person name="Park D."/>
            <person name="Pearson M."/>
            <person name="Roberts A."/>
            <person name="Saif S."/>
            <person name="Shenoy N."/>
            <person name="Sisk P."/>
            <person name="Stolte C."/>
            <person name="Sykes S."/>
            <person name="Thomson T."/>
            <person name="Walk T."/>
            <person name="White J."/>
            <person name="Yandava C."/>
            <person name="Burger G."/>
            <person name="Gray M.W."/>
            <person name="Holland P.W.H."/>
            <person name="King N."/>
            <person name="Lang F.B.F."/>
            <person name="Roger A.J."/>
            <person name="Ruiz-Trillo I."/>
            <person name="Lander E."/>
            <person name="Nusbaum C."/>
        </authorList>
    </citation>
    <scope>NUCLEOTIDE SEQUENCE [LARGE SCALE GENOMIC DNA]</scope>
    <source>
        <strain evidence="18 19">ATCC 50062</strain>
    </source>
</reference>
<dbReference type="InterPro" id="IPR001841">
    <property type="entry name" value="Znf_RING"/>
</dbReference>
<comment type="subcellular location">
    <subcellularLocation>
        <location evidence="2 14">Nucleus</location>
    </subcellularLocation>
</comment>
<dbReference type="UniPathway" id="UPA00143"/>
<dbReference type="AlphaFoldDB" id="A0A0L0DNU9"/>
<keyword evidence="11 14" id="KW-0175">Coiled coil</keyword>
<evidence type="ECO:0000313" key="19">
    <source>
        <dbReference type="Proteomes" id="UP000054408"/>
    </source>
</evidence>
<keyword evidence="12 14" id="KW-0539">Nucleus</keyword>
<evidence type="ECO:0000256" key="1">
    <source>
        <dbReference type="ARBA" id="ARBA00000900"/>
    </source>
</evidence>
<evidence type="ECO:0000313" key="18">
    <source>
        <dbReference type="EMBL" id="KNC53686.1"/>
    </source>
</evidence>
<dbReference type="Proteomes" id="UP000054408">
    <property type="component" value="Unassembled WGS sequence"/>
</dbReference>
<evidence type="ECO:0000256" key="3">
    <source>
        <dbReference type="ARBA" id="ARBA00004906"/>
    </source>
</evidence>
<dbReference type="OrthoDB" id="10266039at2759"/>
<dbReference type="eggNOG" id="KOG0978">
    <property type="taxonomic scope" value="Eukaryota"/>
</dbReference>
<accession>A0A0L0DNU9</accession>
<dbReference type="Pfam" id="PF00097">
    <property type="entry name" value="zf-C3HC4"/>
    <property type="match status" value="1"/>
</dbReference>
<dbReference type="PANTHER" id="PTHR23163:SF0">
    <property type="entry name" value="E3 UBIQUITIN-PROTEIN LIGASE BRE1"/>
    <property type="match status" value="1"/>
</dbReference>
<dbReference type="OMA" id="NERFAHD"/>
<dbReference type="SMART" id="SM00184">
    <property type="entry name" value="RING"/>
    <property type="match status" value="1"/>
</dbReference>
<dbReference type="InterPro" id="IPR018957">
    <property type="entry name" value="Znf_C3HC4_RING-type"/>
</dbReference>
<gene>
    <name evidence="18" type="ORF">AMSG_01397</name>
</gene>
<sequence>MKRQRKDGEGSSGMAPPPKKAKAKTAAKSTVMFGKNKDLAAFKKKQLTKKVRELRNEINRLEAANESLQSAKATAVGGLSALSRAWDQLDREVTRALVASGAAPSSAADDLDAAIAARKDAGGTDALQRVAPVPLALAGSESEDPESAAAAALTAAVGDRITRSAEALSLLVSTGATGSVGGEARVAAAEAAARRHEASADAHNDAIAALEAKLLEMRNERDAALEDLRIETNKTGKLRDAEAELQASLAETRDELDTARDEIRKFKTRASSSTVTVGGVGSSPASSAQVAELEEQVKQFKALAEAREADVIALKEKRIEALTTVGKLEAQVAGILTPDVLKSSPMFLHMQHREPELLAEIDQLKKELAAAQASNEELAQLAAGADAAARAALQQTLEEALGSAKRADSLASRYRQERDDLALRLKKAEAARAGTDTKREMYDRLCQSLDARISEMSAAAASASASADTASQVAAKSEAELRALSLDELVQHVAAFAPAAASAGALGPQLEALAKALAAAEADSTRLSKQVSDLSSRLAAAEAARADANVVSATAKQERALLTKKIGRLQDKAAAQSEVIAKLEAADAAGRTALEQVRAASTRLENELTTAKRIARTATQAQQAAGAEAAQATKALTAAQTKAAKLEVQLEDKVAELKTAETKTKQLARKFKKANASRSSISGTGDVAVLAEEVDMLRGLVNCSVCETRTKDCIITRCSHAFCRVCIDANLAARNRKCPGCGQAYHKDDVQSMYL</sequence>
<dbReference type="Gene3D" id="3.30.40.10">
    <property type="entry name" value="Zinc/RING finger domain, C3HC4 (zinc finger)"/>
    <property type="match status" value="1"/>
</dbReference>
<feature type="coiled-coil region" evidence="15">
    <location>
        <begin position="37"/>
        <end position="74"/>
    </location>
</feature>
<evidence type="ECO:0000256" key="9">
    <source>
        <dbReference type="ARBA" id="ARBA00022833"/>
    </source>
</evidence>
<evidence type="ECO:0000256" key="5">
    <source>
        <dbReference type="ARBA" id="ARBA00022679"/>
    </source>
</evidence>
<keyword evidence="9 14" id="KW-0862">Zinc</keyword>
<feature type="coiled-coil region" evidence="15">
    <location>
        <begin position="193"/>
        <end position="310"/>
    </location>
</feature>
<dbReference type="GO" id="GO:0006325">
    <property type="term" value="P:chromatin organization"/>
    <property type="evidence" value="ECO:0007669"/>
    <property type="project" value="UniProtKB-KW"/>
</dbReference>
<dbReference type="SUPFAM" id="SSF57850">
    <property type="entry name" value="RING/U-box"/>
    <property type="match status" value="1"/>
</dbReference>
<dbReference type="EMBL" id="GL349437">
    <property type="protein sequence ID" value="KNC53686.1"/>
    <property type="molecule type" value="Genomic_DNA"/>
</dbReference>
<comment type="pathway">
    <text evidence="3 14">Protein modification; protein ubiquitination.</text>
</comment>
<comment type="catalytic activity">
    <reaction evidence="1 14">
        <text>S-ubiquitinyl-[E2 ubiquitin-conjugating enzyme]-L-cysteine + [acceptor protein]-L-lysine = [E2 ubiquitin-conjugating enzyme]-L-cysteine + N(6)-ubiquitinyl-[acceptor protein]-L-lysine.</text>
        <dbReference type="EC" id="2.3.2.27"/>
    </reaction>
</comment>
<keyword evidence="7 13" id="KW-0863">Zinc-finger</keyword>
<keyword evidence="6 14" id="KW-0479">Metal-binding</keyword>
<dbReference type="PROSITE" id="PS00518">
    <property type="entry name" value="ZF_RING_1"/>
    <property type="match status" value="1"/>
</dbReference>
<keyword evidence="5 14" id="KW-0808">Transferase</keyword>
<keyword evidence="10 14" id="KW-0156">Chromatin regulator</keyword>
<dbReference type="InterPro" id="IPR017907">
    <property type="entry name" value="Znf_RING_CS"/>
</dbReference>
<keyword evidence="8 14" id="KW-0833">Ubl conjugation pathway</keyword>
<evidence type="ECO:0000256" key="15">
    <source>
        <dbReference type="SAM" id="Coils"/>
    </source>
</evidence>
<evidence type="ECO:0000256" key="7">
    <source>
        <dbReference type="ARBA" id="ARBA00022771"/>
    </source>
</evidence>
<evidence type="ECO:0000256" key="4">
    <source>
        <dbReference type="ARBA" id="ARBA00005555"/>
    </source>
</evidence>
<dbReference type="GO" id="GO:0008270">
    <property type="term" value="F:zinc ion binding"/>
    <property type="evidence" value="ECO:0007669"/>
    <property type="project" value="UniProtKB-KW"/>
</dbReference>
<proteinExistence type="inferred from homology"/>
<feature type="coiled-coil region" evidence="15">
    <location>
        <begin position="354"/>
        <end position="381"/>
    </location>
</feature>
<dbReference type="RefSeq" id="XP_013762000.1">
    <property type="nucleotide sequence ID" value="XM_013906546.1"/>
</dbReference>
<comment type="similarity">
    <text evidence="4 14">Belongs to the BRE1 family.</text>
</comment>
<evidence type="ECO:0000256" key="8">
    <source>
        <dbReference type="ARBA" id="ARBA00022786"/>
    </source>
</evidence>
<dbReference type="STRING" id="461836.A0A0L0DNU9"/>
<evidence type="ECO:0000256" key="16">
    <source>
        <dbReference type="SAM" id="MobiDB-lite"/>
    </source>
</evidence>
<dbReference type="InterPro" id="IPR013083">
    <property type="entry name" value="Znf_RING/FYVE/PHD"/>
</dbReference>
<dbReference type="PANTHER" id="PTHR23163">
    <property type="entry name" value="RING FINGER PROTEIN-RELATED"/>
    <property type="match status" value="1"/>
</dbReference>
<dbReference type="InterPro" id="IPR013956">
    <property type="entry name" value="E3_ubiquit_lig_Bre1"/>
</dbReference>
<feature type="domain" description="RING-type" evidence="17">
    <location>
        <begin position="703"/>
        <end position="741"/>
    </location>
</feature>
<evidence type="ECO:0000259" key="17">
    <source>
        <dbReference type="PROSITE" id="PS50089"/>
    </source>
</evidence>
<dbReference type="CDD" id="cd16499">
    <property type="entry name" value="RING-HC_Bre1-like"/>
    <property type="match status" value="1"/>
</dbReference>
<keyword evidence="19" id="KW-1185">Reference proteome</keyword>
<evidence type="ECO:0000256" key="13">
    <source>
        <dbReference type="PROSITE-ProRule" id="PRU00175"/>
    </source>
</evidence>
<dbReference type="GO" id="GO:0016567">
    <property type="term" value="P:protein ubiquitination"/>
    <property type="evidence" value="ECO:0007669"/>
    <property type="project" value="UniProtKB-UniRule"/>
</dbReference>
<evidence type="ECO:0000256" key="14">
    <source>
        <dbReference type="RuleBase" id="RU365038"/>
    </source>
</evidence>
<dbReference type="GO" id="GO:0005634">
    <property type="term" value="C:nucleus"/>
    <property type="evidence" value="ECO:0007669"/>
    <property type="project" value="UniProtKB-SubCell"/>
</dbReference>
<evidence type="ECO:0000256" key="11">
    <source>
        <dbReference type="ARBA" id="ARBA00023054"/>
    </source>
</evidence>
<feature type="coiled-coil region" evidence="15">
    <location>
        <begin position="566"/>
        <end position="670"/>
    </location>
</feature>
<dbReference type="GO" id="GO:0033503">
    <property type="term" value="C:HULC complex"/>
    <property type="evidence" value="ECO:0007669"/>
    <property type="project" value="TreeGrafter"/>
</dbReference>
<evidence type="ECO:0000256" key="12">
    <source>
        <dbReference type="ARBA" id="ARBA00023242"/>
    </source>
</evidence>
<dbReference type="PROSITE" id="PS50089">
    <property type="entry name" value="ZF_RING_2"/>
    <property type="match status" value="1"/>
</dbReference>